<dbReference type="GO" id="GO:0061617">
    <property type="term" value="C:MICOS complex"/>
    <property type="evidence" value="ECO:0007669"/>
    <property type="project" value="TreeGrafter"/>
</dbReference>
<comment type="caution">
    <text evidence="9">The sequence shown here is derived from an EMBL/GenBank/DDBJ whole genome shotgun (WGS) entry which is preliminary data.</text>
</comment>
<evidence type="ECO:0000256" key="7">
    <source>
        <dbReference type="ARBA" id="ARBA00023136"/>
    </source>
</evidence>
<protein>
    <recommendedName>
        <fullName evidence="11">MICOS complex subunit MIC60</fullName>
    </recommendedName>
</protein>
<evidence type="ECO:0000256" key="4">
    <source>
        <dbReference type="ARBA" id="ARBA00022792"/>
    </source>
</evidence>
<accession>A0AAW1P9X9</accession>
<feature type="compositionally biased region" description="Low complexity" evidence="8">
    <location>
        <begin position="302"/>
        <end position="314"/>
    </location>
</feature>
<evidence type="ECO:0000313" key="9">
    <source>
        <dbReference type="EMBL" id="KAK9804867.1"/>
    </source>
</evidence>
<dbReference type="AlphaFoldDB" id="A0AAW1P9X9"/>
<keyword evidence="3" id="KW-0812">Transmembrane</keyword>
<comment type="similarity">
    <text evidence="2">Belongs to the MICOS complex subunit Mic60 family.</text>
</comment>
<organism evidence="9 10">
    <name type="scientific">[Myrmecia] bisecta</name>
    <dbReference type="NCBI Taxonomy" id="41462"/>
    <lineage>
        <taxon>Eukaryota</taxon>
        <taxon>Viridiplantae</taxon>
        <taxon>Chlorophyta</taxon>
        <taxon>core chlorophytes</taxon>
        <taxon>Trebouxiophyceae</taxon>
        <taxon>Trebouxiales</taxon>
        <taxon>Trebouxiaceae</taxon>
        <taxon>Myrmecia</taxon>
    </lineage>
</organism>
<evidence type="ECO:0000256" key="3">
    <source>
        <dbReference type="ARBA" id="ARBA00022692"/>
    </source>
</evidence>
<dbReference type="GO" id="GO:0042407">
    <property type="term" value="P:cristae formation"/>
    <property type="evidence" value="ECO:0007669"/>
    <property type="project" value="TreeGrafter"/>
</dbReference>
<keyword evidence="6" id="KW-0496">Mitochondrion</keyword>
<dbReference type="Proteomes" id="UP001489004">
    <property type="component" value="Unassembled WGS sequence"/>
</dbReference>
<comment type="subcellular location">
    <subcellularLocation>
        <location evidence="1">Mitochondrion inner membrane</location>
    </subcellularLocation>
</comment>
<dbReference type="PANTHER" id="PTHR15415:SF7">
    <property type="entry name" value="MICOS COMPLEX SUBUNIT MIC60"/>
    <property type="match status" value="1"/>
</dbReference>
<feature type="compositionally biased region" description="Low complexity" evidence="8">
    <location>
        <begin position="231"/>
        <end position="242"/>
    </location>
</feature>
<dbReference type="Pfam" id="PF09731">
    <property type="entry name" value="Mitofilin"/>
    <property type="match status" value="1"/>
</dbReference>
<name>A0AAW1P9X9_9CHLO</name>
<dbReference type="InterPro" id="IPR019133">
    <property type="entry name" value="MIC60"/>
</dbReference>
<keyword evidence="10" id="KW-1185">Reference proteome</keyword>
<feature type="compositionally biased region" description="Low complexity" evidence="8">
    <location>
        <begin position="284"/>
        <end position="294"/>
    </location>
</feature>
<feature type="region of interest" description="Disordered" evidence="8">
    <location>
        <begin position="58"/>
        <end position="244"/>
    </location>
</feature>
<keyword evidence="5" id="KW-1133">Transmembrane helix</keyword>
<evidence type="ECO:0000256" key="5">
    <source>
        <dbReference type="ARBA" id="ARBA00022989"/>
    </source>
</evidence>
<feature type="region of interest" description="Disordered" evidence="8">
    <location>
        <begin position="264"/>
        <end position="314"/>
    </location>
</feature>
<evidence type="ECO:0000256" key="8">
    <source>
        <dbReference type="SAM" id="MobiDB-lite"/>
    </source>
</evidence>
<evidence type="ECO:0000256" key="1">
    <source>
        <dbReference type="ARBA" id="ARBA00004273"/>
    </source>
</evidence>
<gene>
    <name evidence="9" type="ORF">WJX72_009060</name>
</gene>
<sequence>MKIVSTWPSGDLGIGLQGELVHQARCGRQRYRAAMGGAAAGRATRRCGYRLLRTYATHGKSKAPGGTDQPVPTPTGSAAMPSVASASTPTSTAVPIGKPLGSAQASAASAQQGTASAPGSAGAPHQAKAAATQGSGAGSIGSASKTPGPAPSGTTSLGSSTSRPIPAPATGSGAAGAPAPGQTLPSGISTAGKPAQQFYKGGGRAPGQGLQRQGQAAEDNSLGSQERAPQSDSGSASRGADAARVKTLQETVQVMKVAMADSAGEAAFSHEHHPPPPQQDKGKAIGQIPQAAGAPAPPAPSRAPVAPQAAAAEAAAADDHAAAVQRQLGITDDLSPAALVRKAIERGEGAGDDWAEYAHRLRQAELDADVIRAVLGRVAAHHQGEVAKVQAVADGHAQRVRDAASKAQAIVNHFTQVLEEQQRLADAQRENELKRQAEYMAVAAAEAAVQERRLRGEELDKVRIKLNALGQAFSQRSQERHTSHTAHKLALGTFALESALCQGQPFEEALRLLARGCEGDDLVYAAIRALPKETAEQGIPTRAQLQDRWADVARAARSLAALPEGAGGPLSLGLASLAAKLKVSERGCAGQAGRQSGSVDSALAEAEGHLANGRPAAAGAALQRGVAGTAAAPVVQDWAEAAWARGVADQTLALLQAHATSQAASLS</sequence>
<evidence type="ECO:0008006" key="11">
    <source>
        <dbReference type="Google" id="ProtNLM"/>
    </source>
</evidence>
<dbReference type="PANTHER" id="PTHR15415">
    <property type="entry name" value="MITOFILIN"/>
    <property type="match status" value="1"/>
</dbReference>
<reference evidence="9 10" key="1">
    <citation type="journal article" date="2024" name="Nat. Commun.">
        <title>Phylogenomics reveals the evolutionary origins of lichenization in chlorophyte algae.</title>
        <authorList>
            <person name="Puginier C."/>
            <person name="Libourel C."/>
            <person name="Otte J."/>
            <person name="Skaloud P."/>
            <person name="Haon M."/>
            <person name="Grisel S."/>
            <person name="Petersen M."/>
            <person name="Berrin J.G."/>
            <person name="Delaux P.M."/>
            <person name="Dal Grande F."/>
            <person name="Keller J."/>
        </authorList>
    </citation>
    <scope>NUCLEOTIDE SEQUENCE [LARGE SCALE GENOMIC DNA]</scope>
    <source>
        <strain evidence="9 10">SAG 2043</strain>
    </source>
</reference>
<dbReference type="EMBL" id="JALJOR010000017">
    <property type="protein sequence ID" value="KAK9804867.1"/>
    <property type="molecule type" value="Genomic_DNA"/>
</dbReference>
<feature type="compositionally biased region" description="Low complexity" evidence="8">
    <location>
        <begin position="77"/>
        <end position="181"/>
    </location>
</feature>
<feature type="compositionally biased region" description="Polar residues" evidence="8">
    <location>
        <begin position="221"/>
        <end position="230"/>
    </location>
</feature>
<evidence type="ECO:0000256" key="6">
    <source>
        <dbReference type="ARBA" id="ARBA00023128"/>
    </source>
</evidence>
<proteinExistence type="inferred from homology"/>
<keyword evidence="7" id="KW-0472">Membrane</keyword>
<evidence type="ECO:0000256" key="2">
    <source>
        <dbReference type="ARBA" id="ARBA00010877"/>
    </source>
</evidence>
<keyword evidence="4" id="KW-0999">Mitochondrion inner membrane</keyword>
<evidence type="ECO:0000313" key="10">
    <source>
        <dbReference type="Proteomes" id="UP001489004"/>
    </source>
</evidence>